<name>A0A6S6SVM5_9BACT</name>
<dbReference type="PANTHER" id="PTHR15337">
    <property type="entry name" value="ANTERIOR GRADIENT PROTEIN-RELATED"/>
    <property type="match status" value="1"/>
</dbReference>
<dbReference type="Pfam" id="PF13899">
    <property type="entry name" value="Thioredoxin_7"/>
    <property type="match status" value="2"/>
</dbReference>
<dbReference type="PANTHER" id="PTHR15337:SF11">
    <property type="entry name" value="THIOREDOXIN DOMAIN-CONTAINING PROTEIN"/>
    <property type="match status" value="1"/>
</dbReference>
<dbReference type="EMBL" id="CACVAP010000055">
    <property type="protein sequence ID" value="CAA6808636.1"/>
    <property type="molecule type" value="Genomic_DNA"/>
</dbReference>
<keyword evidence="1" id="KW-0732">Signal</keyword>
<protein>
    <recommendedName>
        <fullName evidence="3">Thioredoxin-like fold domain-containing protein</fullName>
    </recommendedName>
</protein>
<evidence type="ECO:0000313" key="2">
    <source>
        <dbReference type="EMBL" id="CAA6808636.1"/>
    </source>
</evidence>
<dbReference type="Gene3D" id="3.40.30.10">
    <property type="entry name" value="Glutaredoxin"/>
    <property type="match status" value="2"/>
</dbReference>
<organism evidence="2">
    <name type="scientific">uncultured Sulfurovum sp</name>
    <dbReference type="NCBI Taxonomy" id="269237"/>
    <lineage>
        <taxon>Bacteria</taxon>
        <taxon>Pseudomonadati</taxon>
        <taxon>Campylobacterota</taxon>
        <taxon>Epsilonproteobacteria</taxon>
        <taxon>Campylobacterales</taxon>
        <taxon>Sulfurovaceae</taxon>
        <taxon>Sulfurovum</taxon>
        <taxon>environmental samples</taxon>
    </lineage>
</organism>
<evidence type="ECO:0008006" key="3">
    <source>
        <dbReference type="Google" id="ProtNLM"/>
    </source>
</evidence>
<dbReference type="AlphaFoldDB" id="A0A6S6SVM5"/>
<dbReference type="SUPFAM" id="SSF52833">
    <property type="entry name" value="Thioredoxin-like"/>
    <property type="match status" value="2"/>
</dbReference>
<sequence length="251" mass="28932">MKKIALLIYLPMILLSGDLKDALLKARKDHRPIMVYVKSDACTYCDKMKEQTLNDEAIQKNMKSFIFVTVDKNEREAKQYLPETRYTPTVYFISSKFKVVNTVKGYLGKNDFGMWINDSKAKLGISTESQTLNKARTTKSENWFYDMASAEDYASQTGKQVMVYVENRRSKWSKKMRTKTLHDKEVKKALENFVWVKLQKDSAEAKTYGINPSLAPTVYFRKADGSTLATAKGYFAAKDFMLWINYAKGQM</sequence>
<proteinExistence type="predicted"/>
<gene>
    <name evidence="2" type="ORF">HELGO_WM17100</name>
</gene>
<dbReference type="InterPro" id="IPR051099">
    <property type="entry name" value="AGR/TXD"/>
</dbReference>
<dbReference type="InterPro" id="IPR036249">
    <property type="entry name" value="Thioredoxin-like_sf"/>
</dbReference>
<accession>A0A6S6SVM5</accession>
<reference evidence="2" key="1">
    <citation type="submission" date="2020-01" db="EMBL/GenBank/DDBJ databases">
        <authorList>
            <person name="Meier V. D."/>
            <person name="Meier V D."/>
        </authorList>
    </citation>
    <scope>NUCLEOTIDE SEQUENCE</scope>
    <source>
        <strain evidence="2">HLG_WM_MAG_06</strain>
    </source>
</reference>
<evidence type="ECO:0000256" key="1">
    <source>
        <dbReference type="ARBA" id="ARBA00022729"/>
    </source>
</evidence>